<feature type="chain" id="PRO_5039319280" evidence="1">
    <location>
        <begin position="38"/>
        <end position="290"/>
    </location>
</feature>
<keyword evidence="1" id="KW-0732">Signal</keyword>
<keyword evidence="3" id="KW-1185">Reference proteome</keyword>
<evidence type="ECO:0000313" key="2">
    <source>
        <dbReference type="EMBL" id="OWV02769.1"/>
    </source>
</evidence>
<reference evidence="2 3" key="1">
    <citation type="submission" date="2017-03" db="EMBL/GenBank/DDBJ databases">
        <title>Whole genome sequence of Micromonospora wenchangensis, isolated from mangrove soil.</title>
        <authorList>
            <person name="Yang H."/>
        </authorList>
    </citation>
    <scope>NUCLEOTIDE SEQUENCE [LARGE SCALE GENOMIC DNA]</scope>
    <source>
        <strain evidence="2 3">CCTCC AA 2012002</strain>
    </source>
</reference>
<accession>A0A246RGL5</accession>
<dbReference type="EMBL" id="MZMV01000051">
    <property type="protein sequence ID" value="OWV02769.1"/>
    <property type="molecule type" value="Genomic_DNA"/>
</dbReference>
<evidence type="ECO:0000313" key="3">
    <source>
        <dbReference type="Proteomes" id="UP000197174"/>
    </source>
</evidence>
<dbReference type="AlphaFoldDB" id="A0A246RGL5"/>
<gene>
    <name evidence="2" type="ORF">B5D80_24745</name>
</gene>
<sequence length="290" mass="30514">MDGDLMMRPSTSRPGGWPARGAALLAALVLALGAALAAVTPAAATPVPAVAGKACVFVRVSGAHGLGHTGWGYQSSTSTYTYGATENPSNNPYVSAGGDIGYWKESGSFTAMVNAMKTRGYDEYTCTTVASRQPAAAAAEALVVSGGGYAAATNNCMDHTYRILTAYGVGFPAQPSWNWAPRVWFDKIADDPAWSLPVVISSPLGVWKVTYCWKNFTCEVSEPWTFKTDGRVYLTDSNGNVISGPYTSTPPTASWLIGTATYLATVDGTTMKGTMSTPTGQTGTWSAQRR</sequence>
<proteinExistence type="predicted"/>
<comment type="caution">
    <text evidence="2">The sequence shown here is derived from an EMBL/GenBank/DDBJ whole genome shotgun (WGS) entry which is preliminary data.</text>
</comment>
<dbReference type="Proteomes" id="UP000197174">
    <property type="component" value="Unassembled WGS sequence"/>
</dbReference>
<feature type="signal peptide" evidence="1">
    <location>
        <begin position="1"/>
        <end position="37"/>
    </location>
</feature>
<organism evidence="2 3">
    <name type="scientific">Micromonospora wenchangensis</name>
    <dbReference type="NCBI Taxonomy" id="1185415"/>
    <lineage>
        <taxon>Bacteria</taxon>
        <taxon>Bacillati</taxon>
        <taxon>Actinomycetota</taxon>
        <taxon>Actinomycetes</taxon>
        <taxon>Micromonosporales</taxon>
        <taxon>Micromonosporaceae</taxon>
        <taxon>Micromonospora</taxon>
    </lineage>
</organism>
<protein>
    <submittedName>
        <fullName evidence="2">Uncharacterized protein</fullName>
    </submittedName>
</protein>
<evidence type="ECO:0000256" key="1">
    <source>
        <dbReference type="SAM" id="SignalP"/>
    </source>
</evidence>
<name>A0A246RGL5_9ACTN</name>